<dbReference type="PANTHER" id="PTHR30483">
    <property type="entry name" value="LEUCINE-SPECIFIC-BINDING PROTEIN"/>
    <property type="match status" value="1"/>
</dbReference>
<dbReference type="EMBL" id="PEMW01000216">
    <property type="protein sequence ID" value="RTI54608.1"/>
    <property type="molecule type" value="Genomic_DNA"/>
</dbReference>
<evidence type="ECO:0000256" key="1">
    <source>
        <dbReference type="ARBA" id="ARBA00010062"/>
    </source>
</evidence>
<name>A0A430VP80_THESC</name>
<dbReference type="AlphaFoldDB" id="A0A430VP80"/>
<evidence type="ECO:0000313" key="4">
    <source>
        <dbReference type="EMBL" id="RTI54608.1"/>
    </source>
</evidence>
<protein>
    <submittedName>
        <fullName evidence="4">Branched-chain amino acid ABC transporter substrate-binding protein</fullName>
    </submittedName>
</protein>
<proteinExistence type="inferred from homology"/>
<feature type="domain" description="Leucine-binding protein" evidence="3">
    <location>
        <begin position="13"/>
        <end position="251"/>
    </location>
</feature>
<keyword evidence="2" id="KW-0732">Signal</keyword>
<dbReference type="InterPro" id="IPR028081">
    <property type="entry name" value="Leu-bd"/>
</dbReference>
<organism evidence="4 5">
    <name type="scientific">Thermus scotoductus</name>
    <dbReference type="NCBI Taxonomy" id="37636"/>
    <lineage>
        <taxon>Bacteria</taxon>
        <taxon>Thermotogati</taxon>
        <taxon>Deinococcota</taxon>
        <taxon>Deinococci</taxon>
        <taxon>Thermales</taxon>
        <taxon>Thermaceae</taxon>
        <taxon>Thermus</taxon>
    </lineage>
</organism>
<evidence type="ECO:0000259" key="3">
    <source>
        <dbReference type="Pfam" id="PF13458"/>
    </source>
</evidence>
<comment type="caution">
    <text evidence="4">The sequence shown here is derived from an EMBL/GenBank/DDBJ whole genome shotgun (WGS) entry which is preliminary data.</text>
</comment>
<dbReference type="Gene3D" id="3.40.50.2300">
    <property type="match status" value="2"/>
</dbReference>
<dbReference type="Proteomes" id="UP000287467">
    <property type="component" value="Unassembled WGS sequence"/>
</dbReference>
<evidence type="ECO:0000256" key="2">
    <source>
        <dbReference type="ARBA" id="ARBA00022729"/>
    </source>
</evidence>
<dbReference type="InterPro" id="IPR051010">
    <property type="entry name" value="BCAA_transport"/>
</dbReference>
<sequence>MLFDCGTPQIFEERRYTYVFRTAAHATLDSVAAALYVLKTNPDLKTIAGINQDYAWGRDSWELFKAAIIALKPDVRVVAELWPRLYAGEYSTEISRLLALRPDVVHSSLWGGDLVSFVRQGLGRGLFGRSRVVLTAGEHMLQELGRTLPSGVIIGARGDHWFLHPRTKDDPAHKAFVEEYRRRFGRYPVYPSYHMSQALLAMRSAYERALRDTGGRWPTREEFTRAMVGLEIKTFTGTIRIREDQQAVEDALYGTTAQTPQYPFAILEQMLLLPKDLVMPPVGVKSLDWVRILRPEVLRQVPDPR</sequence>
<dbReference type="Pfam" id="PF13458">
    <property type="entry name" value="Peripla_BP_6"/>
    <property type="match status" value="1"/>
</dbReference>
<accession>A0A430VP80</accession>
<dbReference type="CDD" id="cd06330">
    <property type="entry name" value="PBP1_As_SBP-like"/>
    <property type="match status" value="1"/>
</dbReference>
<dbReference type="SUPFAM" id="SSF53822">
    <property type="entry name" value="Periplasmic binding protein-like I"/>
    <property type="match status" value="1"/>
</dbReference>
<dbReference type="PANTHER" id="PTHR30483:SF37">
    <property type="entry name" value="ABC TRANSPORTER SUBSTRATE-BINDING PROTEIN"/>
    <property type="match status" value="1"/>
</dbReference>
<reference evidence="4 5" key="1">
    <citation type="journal article" date="2019" name="Extremophiles">
        <title>Biogeography of thermophiles and predominance of Thermus scotoductus in domestic water heaters.</title>
        <authorList>
            <person name="Wilpiszeski R.L."/>
            <person name="Zhang Z."/>
            <person name="House C.H."/>
        </authorList>
    </citation>
    <scope>NUCLEOTIDE SEQUENCE [LARGE SCALE GENOMIC DNA]</scope>
    <source>
        <strain evidence="4 5">1_S1</strain>
    </source>
</reference>
<comment type="similarity">
    <text evidence="1">Belongs to the leucine-binding protein family.</text>
</comment>
<dbReference type="InterPro" id="IPR028082">
    <property type="entry name" value="Peripla_BP_I"/>
</dbReference>
<evidence type="ECO:0000313" key="5">
    <source>
        <dbReference type="Proteomes" id="UP000287467"/>
    </source>
</evidence>
<gene>
    <name evidence="4" type="ORF">CSW14_07220</name>
</gene>